<evidence type="ECO:0000256" key="3">
    <source>
        <dbReference type="ARBA" id="ARBA00023125"/>
    </source>
</evidence>
<dbReference type="InterPro" id="IPR037912">
    <property type="entry name" value="MCRS1"/>
</dbReference>
<proteinExistence type="predicted"/>
<evidence type="ECO:0000256" key="2">
    <source>
        <dbReference type="ARBA" id="ARBA00023015"/>
    </source>
</evidence>
<dbReference type="PRINTS" id="PR00404">
    <property type="entry name" value="MADSDOMAIN"/>
</dbReference>
<keyword evidence="5" id="KW-0539">Nucleus</keyword>
<evidence type="ECO:0000256" key="5">
    <source>
        <dbReference type="ARBA" id="ARBA00023242"/>
    </source>
</evidence>
<dbReference type="GO" id="GO:0044545">
    <property type="term" value="C:NSL complex"/>
    <property type="evidence" value="ECO:0007669"/>
    <property type="project" value="TreeGrafter"/>
</dbReference>
<dbReference type="PROSITE" id="PS51297">
    <property type="entry name" value="K_BOX"/>
    <property type="match status" value="1"/>
</dbReference>
<dbReference type="InterPro" id="IPR008984">
    <property type="entry name" value="SMAD_FHA_dom_sf"/>
</dbReference>
<dbReference type="CDD" id="cd22687">
    <property type="entry name" value="FHA_MCRS1"/>
    <property type="match status" value="1"/>
</dbReference>
<dbReference type="PROSITE" id="PS50006">
    <property type="entry name" value="FHA_DOMAIN"/>
    <property type="match status" value="1"/>
</dbReference>
<dbReference type="Pfam" id="PF00319">
    <property type="entry name" value="SRF-TF"/>
    <property type="match status" value="1"/>
</dbReference>
<evidence type="ECO:0000256" key="6">
    <source>
        <dbReference type="SAM" id="MobiDB-lite"/>
    </source>
</evidence>
<keyword evidence="11" id="KW-1185">Reference proteome</keyword>
<protein>
    <recommendedName>
        <fullName evidence="12">FHA domain-containing protein</fullName>
    </recommendedName>
</protein>
<keyword evidence="3" id="KW-0238">DNA-binding</keyword>
<dbReference type="PROSITE" id="PS00350">
    <property type="entry name" value="MADS_BOX_1"/>
    <property type="match status" value="1"/>
</dbReference>
<feature type="domain" description="MADS-box" evidence="8">
    <location>
        <begin position="1"/>
        <end position="61"/>
    </location>
</feature>
<dbReference type="GO" id="GO:0002151">
    <property type="term" value="F:G-quadruplex RNA binding"/>
    <property type="evidence" value="ECO:0007669"/>
    <property type="project" value="InterPro"/>
</dbReference>
<dbReference type="GO" id="GO:0071339">
    <property type="term" value="C:MLL1 complex"/>
    <property type="evidence" value="ECO:0007669"/>
    <property type="project" value="InterPro"/>
</dbReference>
<feature type="domain" description="K-box" evidence="9">
    <location>
        <begin position="84"/>
        <end position="182"/>
    </location>
</feature>
<dbReference type="SUPFAM" id="SSF49879">
    <property type="entry name" value="SMAD/FHA domain"/>
    <property type="match status" value="1"/>
</dbReference>
<evidence type="ECO:0000259" key="8">
    <source>
        <dbReference type="PROSITE" id="PS50066"/>
    </source>
</evidence>
<evidence type="ECO:0000259" key="7">
    <source>
        <dbReference type="PROSITE" id="PS50006"/>
    </source>
</evidence>
<dbReference type="Pfam" id="PF13325">
    <property type="entry name" value="MCRS_N"/>
    <property type="match status" value="1"/>
</dbReference>
<evidence type="ECO:0000256" key="1">
    <source>
        <dbReference type="ARBA" id="ARBA00004123"/>
    </source>
</evidence>
<dbReference type="InterPro" id="IPR025999">
    <property type="entry name" value="MCRS_N"/>
</dbReference>
<sequence length="1036" mass="115753">MARGKIQIRRIENSTNRQVTYSKRRNGLFKKANELTVLCDAEVSLIMVSSSGKVHEYISPSTTTKQLLDQYQKTLGIDIWSSHYEAMQQHLKKLKEVNMNLRRQIRQRVGDCLNDLSFDELRGLEEEVKAAVDVIRQRKDGASLESLAKGAVHFSQRFTVRELQDRWYSLLYDPVVSEDASARMIEFESSTTAVPFDRSGNSKEKKCESGKRKAESVRSSYYAMRKRICNEPFNSMGLNFLVAPSNNNYHGNGDEPLYGNCINGDPMSAPFGLETSDMDAMQNLMNVGIDDTFHMLQNPDGNDFHMEQGNIHEDIMTWNESEVDEFNHPEGLPDCSLFNADGLGMKFTLDQINGNEGNMCTEFEGNNAFNSPVSDGGALFNNLEYSSPLPAKPVDVDLSENNTCTGDVFELHENIDADNARTSETEVHVRIEVDAEMPCGDFQSSAAPVSTEGYLAELSNSLLNFTNEELMLMTADGKDVIDKSYYDGLSSLLLRSPKDGVHQEQTIVKSEPETSVAPVMDSMNPSSTYVGVVDDNKGSPNADEDMVCHSETLMLSSSTASNYQNPELKDGVICCTLNTEDPEIPCNDDIFLPNRPSTSEVNKPLSLSTRGFPVNKRNNATGSCFMHRERKNLGEPHSTSQIKGSHFLQEKGLKPPLGNFGVKFELSKTDAIQVASKNAGHVSEGLDQIYSANPSTSVQPGILKEDTRESISAKLLNYNSTEFHVENPDLGVIKQELDPSATIRDNKSLHTEGIAEAQLNPETSDQMGLFESDDDVPCYSDIEAMVLDMDLDPDDQELYSSEEVSKYQNEDAKRRIIRLEQCAYSYLQRAIATHGAFATLYGRHSKHYIKKPEVLLGRATDDSVVDIDLGREGRGNKISRKQVMINMDKDGSFHLKNLGKCPISVNSKEVAPGQSLSLSSSCLIEIRGMPFIFEMNQTRVKQQRAPIVNDNGGATNDGTERRGSKDAFGWKQGGRRRLRGDEAKRKFTQNLFRGIAHSIRFRRTRRGMERLVPLRPVPHTKWYLKVHCLIIPIAEL</sequence>
<dbReference type="CDD" id="cd00265">
    <property type="entry name" value="MADS_MEF2_like"/>
    <property type="match status" value="1"/>
</dbReference>
<dbReference type="GO" id="GO:0000977">
    <property type="term" value="F:RNA polymerase II transcription regulatory region sequence-specific DNA binding"/>
    <property type="evidence" value="ECO:0007669"/>
    <property type="project" value="InterPro"/>
</dbReference>
<dbReference type="PANTHER" id="PTHR13233:SF0">
    <property type="entry name" value="MICROSPHERULE PROTEIN 1"/>
    <property type="match status" value="1"/>
</dbReference>
<dbReference type="GO" id="GO:0031011">
    <property type="term" value="C:Ino80 complex"/>
    <property type="evidence" value="ECO:0007669"/>
    <property type="project" value="InterPro"/>
</dbReference>
<dbReference type="InterPro" id="IPR036879">
    <property type="entry name" value="TF_MADSbox_sf"/>
</dbReference>
<evidence type="ECO:0000313" key="11">
    <source>
        <dbReference type="Proteomes" id="UP000290289"/>
    </source>
</evidence>
<accession>A0A498JAH7</accession>
<evidence type="ECO:0000256" key="4">
    <source>
        <dbReference type="ARBA" id="ARBA00023163"/>
    </source>
</evidence>
<dbReference type="Pfam" id="PF00498">
    <property type="entry name" value="FHA"/>
    <property type="match status" value="1"/>
</dbReference>
<dbReference type="GO" id="GO:0045944">
    <property type="term" value="P:positive regulation of transcription by RNA polymerase II"/>
    <property type="evidence" value="ECO:0007669"/>
    <property type="project" value="InterPro"/>
</dbReference>
<dbReference type="AlphaFoldDB" id="A0A498JAH7"/>
<dbReference type="STRING" id="3750.A0A498JAH7"/>
<dbReference type="GO" id="GO:0046983">
    <property type="term" value="F:protein dimerization activity"/>
    <property type="evidence" value="ECO:0007669"/>
    <property type="project" value="InterPro"/>
</dbReference>
<name>A0A498JAH7_MALDO</name>
<keyword evidence="2" id="KW-0805">Transcription regulation</keyword>
<dbReference type="InterPro" id="IPR033896">
    <property type="entry name" value="MEF2-like_N"/>
</dbReference>
<dbReference type="InterPro" id="IPR002100">
    <property type="entry name" value="TF_MADSbox"/>
</dbReference>
<dbReference type="SUPFAM" id="SSF55455">
    <property type="entry name" value="SRF-like"/>
    <property type="match status" value="1"/>
</dbReference>
<feature type="domain" description="FHA" evidence="7">
    <location>
        <begin position="854"/>
        <end position="910"/>
    </location>
</feature>
<reference evidence="10 11" key="1">
    <citation type="submission" date="2018-10" db="EMBL/GenBank/DDBJ databases">
        <title>A high-quality apple genome assembly.</title>
        <authorList>
            <person name="Hu J."/>
        </authorList>
    </citation>
    <scope>NUCLEOTIDE SEQUENCE [LARGE SCALE GENOMIC DNA]</scope>
    <source>
        <strain evidence="11">cv. HFTH1</strain>
        <tissue evidence="10">Young leaf</tissue>
    </source>
</reference>
<organism evidence="10 11">
    <name type="scientific">Malus domestica</name>
    <name type="common">Apple</name>
    <name type="synonym">Pyrus malus</name>
    <dbReference type="NCBI Taxonomy" id="3750"/>
    <lineage>
        <taxon>Eukaryota</taxon>
        <taxon>Viridiplantae</taxon>
        <taxon>Streptophyta</taxon>
        <taxon>Embryophyta</taxon>
        <taxon>Tracheophyta</taxon>
        <taxon>Spermatophyta</taxon>
        <taxon>Magnoliopsida</taxon>
        <taxon>eudicotyledons</taxon>
        <taxon>Gunneridae</taxon>
        <taxon>Pentapetalae</taxon>
        <taxon>rosids</taxon>
        <taxon>fabids</taxon>
        <taxon>Rosales</taxon>
        <taxon>Rosaceae</taxon>
        <taxon>Amygdaloideae</taxon>
        <taxon>Maleae</taxon>
        <taxon>Malus</taxon>
    </lineage>
</organism>
<keyword evidence="4" id="KW-0804">Transcription</keyword>
<dbReference type="InterPro" id="IPR000253">
    <property type="entry name" value="FHA_dom"/>
</dbReference>
<dbReference type="InterPro" id="IPR002487">
    <property type="entry name" value="TF_Kbox"/>
</dbReference>
<dbReference type="FunFam" id="2.60.200.20:FF:000052">
    <property type="entry name" value="Microspherule protein 1"/>
    <property type="match status" value="1"/>
</dbReference>
<dbReference type="Gene3D" id="2.60.200.20">
    <property type="match status" value="1"/>
</dbReference>
<evidence type="ECO:0008006" key="12">
    <source>
        <dbReference type="Google" id="ProtNLM"/>
    </source>
</evidence>
<dbReference type="Pfam" id="PF01486">
    <property type="entry name" value="K-box"/>
    <property type="match status" value="1"/>
</dbReference>
<dbReference type="EMBL" id="RDQH01000334">
    <property type="protein sequence ID" value="RXH91134.1"/>
    <property type="molecule type" value="Genomic_DNA"/>
</dbReference>
<evidence type="ECO:0000313" key="10">
    <source>
        <dbReference type="EMBL" id="RXH91134.1"/>
    </source>
</evidence>
<dbReference type="PANTHER" id="PTHR13233">
    <property type="entry name" value="MICROSPHERULE PROTEIN 1"/>
    <property type="match status" value="1"/>
</dbReference>
<dbReference type="Proteomes" id="UP000290289">
    <property type="component" value="Chromosome 8"/>
</dbReference>
<dbReference type="PROSITE" id="PS50066">
    <property type="entry name" value="MADS_BOX_2"/>
    <property type="match status" value="1"/>
</dbReference>
<feature type="region of interest" description="Disordered" evidence="6">
    <location>
        <begin position="947"/>
        <end position="975"/>
    </location>
</feature>
<gene>
    <name evidence="10" type="ORF">DVH24_020157</name>
</gene>
<dbReference type="Gene3D" id="3.40.1810.10">
    <property type="entry name" value="Transcription factor, MADS-box"/>
    <property type="match status" value="1"/>
</dbReference>
<comment type="caution">
    <text evidence="10">The sequence shown here is derived from an EMBL/GenBank/DDBJ whole genome shotgun (WGS) entry which is preliminary data.</text>
</comment>
<dbReference type="SMART" id="SM00432">
    <property type="entry name" value="MADS"/>
    <property type="match status" value="1"/>
</dbReference>
<evidence type="ECO:0000259" key="9">
    <source>
        <dbReference type="PROSITE" id="PS51297"/>
    </source>
</evidence>
<comment type="subcellular location">
    <subcellularLocation>
        <location evidence="1">Nucleus</location>
    </subcellularLocation>
</comment>
<dbReference type="GO" id="GO:0003700">
    <property type="term" value="F:DNA-binding transcription factor activity"/>
    <property type="evidence" value="ECO:0007669"/>
    <property type="project" value="InterPro"/>
</dbReference>